<dbReference type="SUPFAM" id="SSF55729">
    <property type="entry name" value="Acyl-CoA N-acyltransferases (Nat)"/>
    <property type="match status" value="1"/>
</dbReference>
<evidence type="ECO:0000313" key="2">
    <source>
        <dbReference type="EMBL" id="SHG95792.1"/>
    </source>
</evidence>
<organism evidence="2 3">
    <name type="scientific">Marivita hallyeonensis</name>
    <dbReference type="NCBI Taxonomy" id="996342"/>
    <lineage>
        <taxon>Bacteria</taxon>
        <taxon>Pseudomonadati</taxon>
        <taxon>Pseudomonadota</taxon>
        <taxon>Alphaproteobacteria</taxon>
        <taxon>Rhodobacterales</taxon>
        <taxon>Roseobacteraceae</taxon>
        <taxon>Marivita</taxon>
    </lineage>
</organism>
<keyword evidence="3" id="KW-1185">Reference proteome</keyword>
<protein>
    <submittedName>
        <fullName evidence="2">Acetyltransferase (GNAT) family protein</fullName>
    </submittedName>
</protein>
<sequence length="152" mass="16726">MELIEPELPRVLPLFRALHAHHADLAPDVYHCDGSDSEYLAHLEEKRVAGARFFAHDTGEALASYLIALPVVVPGDALRHASRTVRVDHLYVSPDLRGMGLAKALIGRVEAWVGELGFDGWWFSYHAVNDGVAKAYHAMGASPWTAVSAKRM</sequence>
<dbReference type="RefSeq" id="WP_072776462.1">
    <property type="nucleotide sequence ID" value="NZ_FQXC01000001.1"/>
</dbReference>
<dbReference type="OrthoDB" id="9789603at2"/>
<accession>A0A1M5P1Y6</accession>
<dbReference type="GO" id="GO:0016747">
    <property type="term" value="F:acyltransferase activity, transferring groups other than amino-acyl groups"/>
    <property type="evidence" value="ECO:0007669"/>
    <property type="project" value="InterPro"/>
</dbReference>
<evidence type="ECO:0000259" key="1">
    <source>
        <dbReference type="PROSITE" id="PS51186"/>
    </source>
</evidence>
<reference evidence="2 3" key="1">
    <citation type="submission" date="2016-11" db="EMBL/GenBank/DDBJ databases">
        <authorList>
            <person name="Jaros S."/>
            <person name="Januszkiewicz K."/>
            <person name="Wedrychowicz H."/>
        </authorList>
    </citation>
    <scope>NUCLEOTIDE SEQUENCE [LARGE SCALE GENOMIC DNA]</scope>
    <source>
        <strain evidence="2 3">DSM 29431</strain>
    </source>
</reference>
<evidence type="ECO:0000313" key="3">
    <source>
        <dbReference type="Proteomes" id="UP000184221"/>
    </source>
</evidence>
<dbReference type="Proteomes" id="UP000184221">
    <property type="component" value="Unassembled WGS sequence"/>
</dbReference>
<dbReference type="Pfam" id="PF00583">
    <property type="entry name" value="Acetyltransf_1"/>
    <property type="match status" value="1"/>
</dbReference>
<dbReference type="CDD" id="cd04301">
    <property type="entry name" value="NAT_SF"/>
    <property type="match status" value="1"/>
</dbReference>
<dbReference type="PROSITE" id="PS51186">
    <property type="entry name" value="GNAT"/>
    <property type="match status" value="1"/>
</dbReference>
<dbReference type="EMBL" id="FQXC01000001">
    <property type="protein sequence ID" value="SHG95792.1"/>
    <property type="molecule type" value="Genomic_DNA"/>
</dbReference>
<dbReference type="AlphaFoldDB" id="A0A1M5P1Y6"/>
<dbReference type="Gene3D" id="3.40.630.30">
    <property type="match status" value="1"/>
</dbReference>
<dbReference type="InterPro" id="IPR000182">
    <property type="entry name" value="GNAT_dom"/>
</dbReference>
<feature type="domain" description="N-acetyltransferase" evidence="1">
    <location>
        <begin position="1"/>
        <end position="152"/>
    </location>
</feature>
<gene>
    <name evidence="2" type="ORF">SAMN05443551_1128</name>
</gene>
<proteinExistence type="predicted"/>
<keyword evidence="2" id="KW-0808">Transferase</keyword>
<name>A0A1M5P1Y6_9RHOB</name>
<dbReference type="InterPro" id="IPR016181">
    <property type="entry name" value="Acyl_CoA_acyltransferase"/>
</dbReference>